<name>A0A0C3I096_OIDMZ</name>
<evidence type="ECO:0000313" key="2">
    <source>
        <dbReference type="Proteomes" id="UP000054321"/>
    </source>
</evidence>
<evidence type="ECO:0000313" key="1">
    <source>
        <dbReference type="EMBL" id="KIN07867.1"/>
    </source>
</evidence>
<dbReference type="AlphaFoldDB" id="A0A0C3I096"/>
<dbReference type="EMBL" id="KN832870">
    <property type="protein sequence ID" value="KIN07867.1"/>
    <property type="molecule type" value="Genomic_DNA"/>
</dbReference>
<reference evidence="2" key="2">
    <citation type="submission" date="2015-01" db="EMBL/GenBank/DDBJ databases">
        <title>Evolutionary Origins and Diversification of the Mycorrhizal Mutualists.</title>
        <authorList>
            <consortium name="DOE Joint Genome Institute"/>
            <consortium name="Mycorrhizal Genomics Consortium"/>
            <person name="Kohler A."/>
            <person name="Kuo A."/>
            <person name="Nagy L.G."/>
            <person name="Floudas D."/>
            <person name="Copeland A."/>
            <person name="Barry K.W."/>
            <person name="Cichocki N."/>
            <person name="Veneault-Fourrey C."/>
            <person name="LaButti K."/>
            <person name="Lindquist E.A."/>
            <person name="Lipzen A."/>
            <person name="Lundell T."/>
            <person name="Morin E."/>
            <person name="Murat C."/>
            <person name="Riley R."/>
            <person name="Ohm R."/>
            <person name="Sun H."/>
            <person name="Tunlid A."/>
            <person name="Henrissat B."/>
            <person name="Grigoriev I.V."/>
            <person name="Hibbett D.S."/>
            <person name="Martin F."/>
        </authorList>
    </citation>
    <scope>NUCLEOTIDE SEQUENCE [LARGE SCALE GENOMIC DNA]</scope>
    <source>
        <strain evidence="2">Zn</strain>
    </source>
</reference>
<organism evidence="1 2">
    <name type="scientific">Oidiodendron maius (strain Zn)</name>
    <dbReference type="NCBI Taxonomy" id="913774"/>
    <lineage>
        <taxon>Eukaryota</taxon>
        <taxon>Fungi</taxon>
        <taxon>Dikarya</taxon>
        <taxon>Ascomycota</taxon>
        <taxon>Pezizomycotina</taxon>
        <taxon>Leotiomycetes</taxon>
        <taxon>Leotiomycetes incertae sedis</taxon>
        <taxon>Myxotrichaceae</taxon>
        <taxon>Oidiodendron</taxon>
    </lineage>
</organism>
<dbReference type="HOGENOM" id="CLU_1816351_0_0_1"/>
<accession>A0A0C3I096</accession>
<proteinExistence type="predicted"/>
<sequence>MICAVEVRLILERTSYRIIVTPPGWLTWGSVRSWQMRDGAQALELWSQPTGRIGVPQLSYAICRGGRCNNCCERPEKRPPHYKQVELQYSGSATVDSGQARSGRLGIVDVRPRRVAMATGARSRGSHQLLLSIHARDLDATF</sequence>
<dbReference type="Proteomes" id="UP000054321">
    <property type="component" value="Unassembled WGS sequence"/>
</dbReference>
<gene>
    <name evidence="1" type="ORF">OIDMADRAFT_47752</name>
</gene>
<dbReference type="InParanoid" id="A0A0C3I096"/>
<reference evidence="1 2" key="1">
    <citation type="submission" date="2014-04" db="EMBL/GenBank/DDBJ databases">
        <authorList>
            <consortium name="DOE Joint Genome Institute"/>
            <person name="Kuo A."/>
            <person name="Martino E."/>
            <person name="Perotto S."/>
            <person name="Kohler A."/>
            <person name="Nagy L.G."/>
            <person name="Floudas D."/>
            <person name="Copeland A."/>
            <person name="Barry K.W."/>
            <person name="Cichocki N."/>
            <person name="Veneault-Fourrey C."/>
            <person name="LaButti K."/>
            <person name="Lindquist E.A."/>
            <person name="Lipzen A."/>
            <person name="Lundell T."/>
            <person name="Morin E."/>
            <person name="Murat C."/>
            <person name="Sun H."/>
            <person name="Tunlid A."/>
            <person name="Henrissat B."/>
            <person name="Grigoriev I.V."/>
            <person name="Hibbett D.S."/>
            <person name="Martin F."/>
            <person name="Nordberg H.P."/>
            <person name="Cantor M.N."/>
            <person name="Hua S.X."/>
        </authorList>
    </citation>
    <scope>NUCLEOTIDE SEQUENCE [LARGE SCALE GENOMIC DNA]</scope>
    <source>
        <strain evidence="1 2">Zn</strain>
    </source>
</reference>
<protein>
    <submittedName>
        <fullName evidence="1">Uncharacterized protein</fullName>
    </submittedName>
</protein>
<keyword evidence="2" id="KW-1185">Reference proteome</keyword>